<feature type="compositionally biased region" description="Basic and acidic residues" evidence="6">
    <location>
        <begin position="284"/>
        <end position="293"/>
    </location>
</feature>
<proteinExistence type="inferred from homology"/>
<feature type="compositionally biased region" description="Basic and acidic residues" evidence="6">
    <location>
        <begin position="230"/>
        <end position="244"/>
    </location>
</feature>
<dbReference type="InterPro" id="IPR008978">
    <property type="entry name" value="HSP20-like_chaperone"/>
</dbReference>
<dbReference type="AlphaFoldDB" id="A0A8B8LK88"/>
<feature type="region of interest" description="Disordered" evidence="6">
    <location>
        <begin position="109"/>
        <end position="442"/>
    </location>
</feature>
<gene>
    <name evidence="9" type="primary">LOC113866116</name>
</gene>
<feature type="compositionally biased region" description="Basic and acidic residues" evidence="6">
    <location>
        <begin position="148"/>
        <end position="158"/>
    </location>
</feature>
<name>A0A8B8LK88_ABRPR</name>
<feature type="compositionally biased region" description="Basic and acidic residues" evidence="6">
    <location>
        <begin position="255"/>
        <end position="269"/>
    </location>
</feature>
<dbReference type="CDD" id="cd06464">
    <property type="entry name" value="ACD_sHsps-like"/>
    <property type="match status" value="1"/>
</dbReference>
<feature type="compositionally biased region" description="Basic and acidic residues" evidence="6">
    <location>
        <begin position="115"/>
        <end position="137"/>
    </location>
</feature>
<evidence type="ECO:0000259" key="7">
    <source>
        <dbReference type="PROSITE" id="PS01031"/>
    </source>
</evidence>
<dbReference type="InterPro" id="IPR031107">
    <property type="entry name" value="Small_HSP"/>
</dbReference>
<dbReference type="Pfam" id="PF10273">
    <property type="entry name" value="WGG"/>
    <property type="match status" value="1"/>
</dbReference>
<dbReference type="PROSITE" id="PS01031">
    <property type="entry name" value="SHSP"/>
    <property type="match status" value="1"/>
</dbReference>
<evidence type="ECO:0000256" key="3">
    <source>
        <dbReference type="ARBA" id="ARBA00023016"/>
    </source>
</evidence>
<comment type="similarity">
    <text evidence="1">Belongs to the TSR2 family.</text>
</comment>
<feature type="compositionally biased region" description="Basic and acidic residues" evidence="6">
    <location>
        <begin position="345"/>
        <end position="399"/>
    </location>
</feature>
<organism evidence="8 9">
    <name type="scientific">Abrus precatorius</name>
    <name type="common">Indian licorice</name>
    <name type="synonym">Glycine abrus</name>
    <dbReference type="NCBI Taxonomy" id="3816"/>
    <lineage>
        <taxon>Eukaryota</taxon>
        <taxon>Viridiplantae</taxon>
        <taxon>Streptophyta</taxon>
        <taxon>Embryophyta</taxon>
        <taxon>Tracheophyta</taxon>
        <taxon>Spermatophyta</taxon>
        <taxon>Magnoliopsida</taxon>
        <taxon>eudicotyledons</taxon>
        <taxon>Gunneridae</taxon>
        <taxon>Pentapetalae</taxon>
        <taxon>rosids</taxon>
        <taxon>fabids</taxon>
        <taxon>Fabales</taxon>
        <taxon>Fabaceae</taxon>
        <taxon>Papilionoideae</taxon>
        <taxon>50 kb inversion clade</taxon>
        <taxon>NPAAA clade</taxon>
        <taxon>indigoferoid/millettioid clade</taxon>
        <taxon>Abreae</taxon>
        <taxon>Abrus</taxon>
    </lineage>
</organism>
<dbReference type="Pfam" id="PF00011">
    <property type="entry name" value="HSP20"/>
    <property type="match status" value="1"/>
</dbReference>
<dbReference type="OrthoDB" id="1431247at2759"/>
<dbReference type="KEGG" id="aprc:113866116"/>
<evidence type="ECO:0000313" key="9">
    <source>
        <dbReference type="RefSeq" id="XP_027356806.1"/>
    </source>
</evidence>
<dbReference type="Gene3D" id="2.60.40.790">
    <property type="match status" value="1"/>
</dbReference>
<dbReference type="SUPFAM" id="SSF49764">
    <property type="entry name" value="HSP20-like chaperones"/>
    <property type="match status" value="1"/>
</dbReference>
<sequence length="605" mass="67765">MAFRPRTPTFRSQPSSRSVYEVMQPRSETKETPEAYLLHVYIPGFSRDSVKITYVESSRMVRITGERRIHGNRWSKFDQSYPIPVDSVAEKLQGKFEIGTLIITMPKVTPQVDPKQPEIETTQEKGVTEPKPYEKGQETIPSQPTTTKVEEPIEDKKSASLPSPVKEPADLKAQTATREDTSSQIPPDPIKDYISRKGQEEDVERSTEIGKPQKGRDEVEPKPTMAAKIQADEEPQKGQEEFEPKPTPAMTTKMQPDEEPQKGQEEFEPKPTPAMTTKMQPNEEPQKSQEEFGPKSAPTMATKIKTNEKPQKGQDEGEPKPTPSTVTRKPTDIGVKTTLSTVQKQLEEKKIEGTGAKYEETERISRKEVKEEDNGKPSESRNPVKDKEKGSFKEKETMAKKLSSKVAESSAPKVPKKEKESRTAPKKEEKSKEDTRDTEKNGIRELACAASQVVTRITEGKWNEQEKHLATNIGAAVLVIAALGAYREKNGEFEKATRRVKRVLSEGIGLVVFRWSALQTVVENEWGGHQSRLKAHQLALTYFHGSLNPKIVNDDEDGDDDENIIGDNNTSYMNVDIPTSELNTNSVNMQVNGPLPEVAAYAIEI</sequence>
<dbReference type="PANTHER" id="PTHR11527">
    <property type="entry name" value="HEAT-SHOCK PROTEIN 20 FAMILY MEMBER"/>
    <property type="match status" value="1"/>
</dbReference>
<feature type="compositionally biased region" description="Basic and acidic residues" evidence="6">
    <location>
        <begin position="305"/>
        <end position="319"/>
    </location>
</feature>
<dbReference type="RefSeq" id="XP_027356806.1">
    <property type="nucleotide sequence ID" value="XM_027501005.1"/>
</dbReference>
<dbReference type="InterPro" id="IPR019398">
    <property type="entry name" value="Pre-rRNA_process_TSR2"/>
</dbReference>
<protein>
    <submittedName>
        <fullName evidence="9">Triadin-like</fullName>
    </submittedName>
</protein>
<comment type="similarity">
    <text evidence="4 5">Belongs to the small heat shock protein (HSP20) family.</text>
</comment>
<feature type="compositionally biased region" description="Basic and acidic residues" evidence="6">
    <location>
        <begin position="189"/>
        <end position="208"/>
    </location>
</feature>
<feature type="domain" description="SHSP" evidence="7">
    <location>
        <begin position="18"/>
        <end position="122"/>
    </location>
</feature>
<dbReference type="Proteomes" id="UP000694853">
    <property type="component" value="Unplaced"/>
</dbReference>
<evidence type="ECO:0000256" key="5">
    <source>
        <dbReference type="RuleBase" id="RU003616"/>
    </source>
</evidence>
<dbReference type="InterPro" id="IPR002068">
    <property type="entry name" value="A-crystallin/Hsp20_dom"/>
</dbReference>
<accession>A0A8B8LK88</accession>
<keyword evidence="2" id="KW-0698">rRNA processing</keyword>
<dbReference type="GO" id="GO:0006364">
    <property type="term" value="P:rRNA processing"/>
    <property type="evidence" value="ECO:0007669"/>
    <property type="project" value="UniProtKB-KW"/>
</dbReference>
<dbReference type="GeneID" id="113866116"/>
<evidence type="ECO:0000256" key="6">
    <source>
        <dbReference type="SAM" id="MobiDB-lite"/>
    </source>
</evidence>
<keyword evidence="8" id="KW-1185">Reference proteome</keyword>
<keyword evidence="3" id="KW-0346">Stress response</keyword>
<evidence type="ECO:0000313" key="8">
    <source>
        <dbReference type="Proteomes" id="UP000694853"/>
    </source>
</evidence>
<evidence type="ECO:0000256" key="4">
    <source>
        <dbReference type="PROSITE-ProRule" id="PRU00285"/>
    </source>
</evidence>
<feature type="compositionally biased region" description="Basic and acidic residues" evidence="6">
    <location>
        <begin position="415"/>
        <end position="442"/>
    </location>
</feature>
<evidence type="ECO:0000256" key="1">
    <source>
        <dbReference type="ARBA" id="ARBA00006524"/>
    </source>
</evidence>
<evidence type="ECO:0000256" key="2">
    <source>
        <dbReference type="ARBA" id="ARBA00022552"/>
    </source>
</evidence>
<reference evidence="8" key="1">
    <citation type="journal article" date="2019" name="Toxins">
        <title>Detection of Abrin-Like and Prepropulchellin-Like Toxin Genes and Transcripts Using Whole Genome Sequencing and Full-Length Transcript Sequencing of Abrus precatorius.</title>
        <authorList>
            <person name="Hovde B.T."/>
            <person name="Daligault H.E."/>
            <person name="Hanschen E.R."/>
            <person name="Kunde Y.A."/>
            <person name="Johnson M.B."/>
            <person name="Starkenburg S.R."/>
            <person name="Johnson S.L."/>
        </authorList>
    </citation>
    <scope>NUCLEOTIDE SEQUENCE [LARGE SCALE GENOMIC DNA]</scope>
</reference>
<reference evidence="9" key="2">
    <citation type="submission" date="2025-08" db="UniProtKB">
        <authorList>
            <consortium name="RefSeq"/>
        </authorList>
    </citation>
    <scope>IDENTIFICATION</scope>
    <source>
        <tissue evidence="9">Young leaves</tissue>
    </source>
</reference>